<dbReference type="PANTHER" id="PTHR30399:SF1">
    <property type="entry name" value="UTP PYROPHOSPHATASE"/>
    <property type="match status" value="1"/>
</dbReference>
<accession>A0ABS9X5U3</accession>
<feature type="domain" description="YgjP-like metallopeptidase" evidence="1">
    <location>
        <begin position="8"/>
        <end position="159"/>
    </location>
</feature>
<name>A0ABS9X5U3_9GAMM</name>
<organism evidence="2 3">
    <name type="scientific">Colwellia maritima</name>
    <dbReference type="NCBI Taxonomy" id="2912588"/>
    <lineage>
        <taxon>Bacteria</taxon>
        <taxon>Pseudomonadati</taxon>
        <taxon>Pseudomonadota</taxon>
        <taxon>Gammaproteobacteria</taxon>
        <taxon>Alteromonadales</taxon>
        <taxon>Colwelliaceae</taxon>
        <taxon>Colwellia</taxon>
    </lineage>
</organism>
<gene>
    <name evidence="2" type="ORF">L3081_22235</name>
</gene>
<protein>
    <submittedName>
        <fullName evidence="2">DUF45 domain-containing protein</fullName>
    </submittedName>
</protein>
<reference evidence="2" key="1">
    <citation type="submission" date="2022-01" db="EMBL/GenBank/DDBJ databases">
        <title>Colwellia maritima, isolated from seawater.</title>
        <authorList>
            <person name="Kristyanto S."/>
            <person name="Jung J."/>
            <person name="Jeon C.O."/>
        </authorList>
    </citation>
    <scope>NUCLEOTIDE SEQUENCE</scope>
    <source>
        <strain evidence="2">MSW7</strain>
    </source>
</reference>
<keyword evidence="3" id="KW-1185">Reference proteome</keyword>
<evidence type="ECO:0000313" key="2">
    <source>
        <dbReference type="EMBL" id="MCI2285605.1"/>
    </source>
</evidence>
<dbReference type="Proteomes" id="UP001139646">
    <property type="component" value="Unassembled WGS sequence"/>
</dbReference>
<dbReference type="Pfam" id="PF01863">
    <property type="entry name" value="YgjP-like"/>
    <property type="match status" value="1"/>
</dbReference>
<proteinExistence type="predicted"/>
<comment type="caution">
    <text evidence="2">The sequence shown here is derived from an EMBL/GenBank/DDBJ whole genome shotgun (WGS) entry which is preliminary data.</text>
</comment>
<evidence type="ECO:0000259" key="1">
    <source>
        <dbReference type="Pfam" id="PF01863"/>
    </source>
</evidence>
<dbReference type="InterPro" id="IPR053136">
    <property type="entry name" value="UTP_pyrophosphatase-like"/>
</dbReference>
<dbReference type="RefSeq" id="WP_242288478.1">
    <property type="nucleotide sequence ID" value="NZ_JAKKSL010000005.1"/>
</dbReference>
<dbReference type="CDD" id="cd07344">
    <property type="entry name" value="M48_yhfN_like"/>
    <property type="match status" value="1"/>
</dbReference>
<evidence type="ECO:0000313" key="3">
    <source>
        <dbReference type="Proteomes" id="UP001139646"/>
    </source>
</evidence>
<dbReference type="InterPro" id="IPR002725">
    <property type="entry name" value="YgjP-like_metallopeptidase"/>
</dbReference>
<dbReference type="PANTHER" id="PTHR30399">
    <property type="entry name" value="UNCHARACTERIZED PROTEIN YGJP"/>
    <property type="match status" value="1"/>
</dbReference>
<dbReference type="Gene3D" id="3.30.2010.10">
    <property type="entry name" value="Metalloproteases ('zincins'), catalytic domain"/>
    <property type="match status" value="1"/>
</dbReference>
<dbReference type="EMBL" id="JAKKSL010000005">
    <property type="protein sequence ID" value="MCI2285605.1"/>
    <property type="molecule type" value="Genomic_DNA"/>
</dbReference>
<sequence>MTYSKTNQNQLKYLSSYPLELQNKIRTMVEQDTLGNFLLNKHPKSHNISNDKMLREYVMDLKNTHLRKSSPLSKVIYDKKIHVVNNALGLHTFVSRVQGNKLKSKNEIRISEIFKTGPEAFLEMIVVHELAHIRIKPHDKAFYQLCQYMLPDYHQLEFEMRVYLTQLELKGDIY</sequence>